<evidence type="ECO:0000256" key="19">
    <source>
        <dbReference type="PROSITE-ProRule" id="PRU00433"/>
    </source>
</evidence>
<dbReference type="InterPro" id="IPR000883">
    <property type="entry name" value="Cyt_C_Oxase_1"/>
</dbReference>
<evidence type="ECO:0000256" key="16">
    <source>
        <dbReference type="ARBA" id="ARBA00023008"/>
    </source>
</evidence>
<dbReference type="NCBIfam" id="TIGR00780">
    <property type="entry name" value="ccoN"/>
    <property type="match status" value="1"/>
</dbReference>
<keyword evidence="6 20" id="KW-0813">Transport</keyword>
<keyword evidence="12" id="KW-1278">Translocase</keyword>
<feature type="transmembrane region" description="Helical" evidence="21">
    <location>
        <begin position="35"/>
        <end position="57"/>
    </location>
</feature>
<proteinExistence type="inferred from homology"/>
<comment type="cofactor">
    <cofactor evidence="2">
        <name>Cu(2+)</name>
        <dbReference type="ChEBI" id="CHEBI:29036"/>
    </cofactor>
</comment>
<evidence type="ECO:0000256" key="20">
    <source>
        <dbReference type="RuleBase" id="RU000370"/>
    </source>
</evidence>
<keyword evidence="9 20" id="KW-0679">Respiratory chain</keyword>
<feature type="transmembrane region" description="Helical" evidence="21">
    <location>
        <begin position="402"/>
        <end position="420"/>
    </location>
</feature>
<evidence type="ECO:0000256" key="8">
    <source>
        <dbReference type="ARBA" id="ARBA00022617"/>
    </source>
</evidence>
<comment type="pathway">
    <text evidence="4">Energy metabolism; oxidative phosphorylation.</text>
</comment>
<dbReference type="PANTHER" id="PTHR10422:SF29">
    <property type="entry name" value="CYTOCHROME C OXIDASE SUBUNIT 1 HOMOLOG, BACTEROID"/>
    <property type="match status" value="1"/>
</dbReference>
<keyword evidence="8 19" id="KW-0349">Heme</keyword>
<evidence type="ECO:0000259" key="23">
    <source>
        <dbReference type="PROSITE" id="PS51007"/>
    </source>
</evidence>
<keyword evidence="15 19" id="KW-0408">Iron</keyword>
<dbReference type="NCBIfam" id="NF011055">
    <property type="entry name" value="PRK14487.1"/>
    <property type="match status" value="1"/>
</dbReference>
<dbReference type="CDD" id="cd01661">
    <property type="entry name" value="cbb3_Oxidase_I"/>
    <property type="match status" value="1"/>
</dbReference>
<dbReference type="InterPro" id="IPR023616">
    <property type="entry name" value="Cyt_c_oxase-like_su1_dom"/>
</dbReference>
<evidence type="ECO:0000256" key="14">
    <source>
        <dbReference type="ARBA" id="ARBA00022989"/>
    </source>
</evidence>
<evidence type="ECO:0000256" key="3">
    <source>
        <dbReference type="ARBA" id="ARBA00004651"/>
    </source>
</evidence>
<dbReference type="Pfam" id="PF02433">
    <property type="entry name" value="FixO"/>
    <property type="match status" value="1"/>
</dbReference>
<keyword evidence="13 20" id="KW-0249">Electron transport</keyword>
<organism evidence="24 25">
    <name type="scientific">Pontibacter anaerobius</name>
    <dbReference type="NCBI Taxonomy" id="2993940"/>
    <lineage>
        <taxon>Bacteria</taxon>
        <taxon>Pseudomonadati</taxon>
        <taxon>Bacteroidota</taxon>
        <taxon>Cytophagia</taxon>
        <taxon>Cytophagales</taxon>
        <taxon>Hymenobacteraceae</taxon>
        <taxon>Pontibacter</taxon>
    </lineage>
</organism>
<name>A0ABT3RD29_9BACT</name>
<dbReference type="RefSeq" id="WP_266051398.1">
    <property type="nucleotide sequence ID" value="NZ_JAPFQO010000002.1"/>
</dbReference>
<keyword evidence="16" id="KW-0186">Copper</keyword>
<dbReference type="NCBIfam" id="TIGR00781">
    <property type="entry name" value="ccoO"/>
    <property type="match status" value="1"/>
</dbReference>
<dbReference type="Proteomes" id="UP001207228">
    <property type="component" value="Unassembled WGS sequence"/>
</dbReference>
<evidence type="ECO:0000256" key="4">
    <source>
        <dbReference type="ARBA" id="ARBA00004673"/>
    </source>
</evidence>
<dbReference type="InterPro" id="IPR036927">
    <property type="entry name" value="Cyt_c_oxase-like_su1_sf"/>
</dbReference>
<sequence length="725" mass="82460">MSTNVAEVLENAPSRTIDRAGTDTFFYDNKIVRDFGIATVFWGIAGMLIGVIIAFQLANPDVNMGNQYTTFGRVRPLHTNAVIFAFVGNAIFMGVYYSLQRLCKTRMYSDLLSKLNFWGWQLIIVSAVITLPLGITTSKEYAELEWPIDIAITLIWVVFGWNMFGTIARRREKHMYVAIWFYIATFLTVAVLHIVNSYEMPVNFLKSYSGYAGVQDALVQWWYGHNAVAFFLTTPFLGLMYYFLPKAANRPVYSYRLSIIHFWSLIFIYIWAGPHHLLYTSLPDWAQSLGVAFSVMLIAPSWGGMINGLLTLRGAWDKVREEPILKFMVVAITAYGMATFEGPMLSLKNVNAIAHFTDWIVAHVHVGALGWNGFLTFAMLYWLFPRLYKTELFSKKMANAHFWLGTLGILFYAIPMYWAGFTQGLMWKQFTAEGTLQYSNFLETVLQIVPMYYLRGIGGVLYLSGVFLMVYNLYKTAKSGSLVANERTEAPVVVKTESANASHWHAWIEKRPTQMAIWATVAILIGGLVEFIPAFVIKSNVPTIASVKPYTSLELQGRDLYIKEGCVNCHTQMVRPFRSETERYGEYSKAGEFVYDHNFLWGSKRTGPDLHRVGGKYPHSWHYHHMMDPTSMSPGSIMPAYPWLFEQEIDQSTTQAKLETLKQLGVPYEDEYIANANDDLMAQATEITDQLAKEGIEIKPEAEIVALIAYLQRLGTDIKVKETQE</sequence>
<feature type="transmembrane region" description="Helical" evidence="21">
    <location>
        <begin position="452"/>
        <end position="474"/>
    </location>
</feature>
<dbReference type="Gene3D" id="6.10.250.2250">
    <property type="match status" value="1"/>
</dbReference>
<dbReference type="Gene3D" id="1.20.210.10">
    <property type="entry name" value="Cytochrome c oxidase-like, subunit I domain"/>
    <property type="match status" value="1"/>
</dbReference>
<comment type="cofactor">
    <cofactor evidence="1">
        <name>heme b</name>
        <dbReference type="ChEBI" id="CHEBI:60344"/>
    </cofactor>
</comment>
<evidence type="ECO:0000256" key="13">
    <source>
        <dbReference type="ARBA" id="ARBA00022982"/>
    </source>
</evidence>
<feature type="transmembrane region" description="Helical" evidence="21">
    <location>
        <begin position="176"/>
        <end position="195"/>
    </location>
</feature>
<feature type="transmembrane region" description="Helical" evidence="21">
    <location>
        <begin position="292"/>
        <end position="312"/>
    </location>
</feature>
<accession>A0ABT3RD29</accession>
<comment type="similarity">
    <text evidence="20">Belongs to the heme-copper respiratory oxidase family.</text>
</comment>
<dbReference type="InterPro" id="IPR003468">
    <property type="entry name" value="Cyt_c_oxidase_monohaem-su/FixO"/>
</dbReference>
<dbReference type="PROSITE" id="PS00077">
    <property type="entry name" value="COX1_CUB"/>
    <property type="match status" value="1"/>
</dbReference>
<evidence type="ECO:0000256" key="12">
    <source>
        <dbReference type="ARBA" id="ARBA00022967"/>
    </source>
</evidence>
<keyword evidence="14 21" id="KW-1133">Transmembrane helix</keyword>
<dbReference type="SUPFAM" id="SSF46626">
    <property type="entry name" value="Cytochrome c"/>
    <property type="match status" value="1"/>
</dbReference>
<evidence type="ECO:0000259" key="22">
    <source>
        <dbReference type="PROSITE" id="PS50855"/>
    </source>
</evidence>
<keyword evidence="10 20" id="KW-0812">Transmembrane</keyword>
<dbReference type="PROSITE" id="PS51007">
    <property type="entry name" value="CYTC"/>
    <property type="match status" value="1"/>
</dbReference>
<keyword evidence="7" id="KW-1003">Cell membrane</keyword>
<evidence type="ECO:0000256" key="1">
    <source>
        <dbReference type="ARBA" id="ARBA00001970"/>
    </source>
</evidence>
<evidence type="ECO:0000313" key="24">
    <source>
        <dbReference type="EMBL" id="MCX2739338.1"/>
    </source>
</evidence>
<feature type="transmembrane region" description="Helical" evidence="21">
    <location>
        <begin position="221"/>
        <end position="243"/>
    </location>
</feature>
<dbReference type="InterPro" id="IPR023615">
    <property type="entry name" value="Cyt_c_Oxase_su1_BS"/>
</dbReference>
<dbReference type="SUPFAM" id="SSF81442">
    <property type="entry name" value="Cytochrome c oxidase subunit I-like"/>
    <property type="match status" value="1"/>
</dbReference>
<feature type="transmembrane region" description="Helical" evidence="21">
    <location>
        <begin position="117"/>
        <end position="134"/>
    </location>
</feature>
<evidence type="ECO:0000313" key="25">
    <source>
        <dbReference type="Proteomes" id="UP001207228"/>
    </source>
</evidence>
<feature type="transmembrane region" description="Helical" evidence="21">
    <location>
        <begin position="324"/>
        <end position="340"/>
    </location>
</feature>
<evidence type="ECO:0000256" key="18">
    <source>
        <dbReference type="ARBA" id="ARBA00047816"/>
    </source>
</evidence>
<feature type="domain" description="Cytochrome c" evidence="23">
    <location>
        <begin position="552"/>
        <end position="715"/>
    </location>
</feature>
<gene>
    <name evidence="24" type="primary">ccoN</name>
    <name evidence="24" type="ORF">OO017_05220</name>
</gene>
<feature type="transmembrane region" description="Helical" evidence="21">
    <location>
        <begin position="146"/>
        <end position="164"/>
    </location>
</feature>
<feature type="domain" description="Cytochrome oxidase subunit I profile" evidence="22">
    <location>
        <begin position="35"/>
        <end position="482"/>
    </location>
</feature>
<comment type="subcellular location">
    <subcellularLocation>
        <location evidence="3">Cell membrane</location>
        <topology evidence="3">Multi-pass membrane protein</topology>
    </subcellularLocation>
</comment>
<comment type="catalytic activity">
    <reaction evidence="18">
        <text>4 Fe(II)-[cytochrome c] + O2 + 8 H(+)(in) = 4 Fe(III)-[cytochrome c] + 2 H2O + 4 H(+)(out)</text>
        <dbReference type="Rhea" id="RHEA:11436"/>
        <dbReference type="Rhea" id="RHEA-COMP:10350"/>
        <dbReference type="Rhea" id="RHEA-COMP:14399"/>
        <dbReference type="ChEBI" id="CHEBI:15377"/>
        <dbReference type="ChEBI" id="CHEBI:15378"/>
        <dbReference type="ChEBI" id="CHEBI:15379"/>
        <dbReference type="ChEBI" id="CHEBI:29033"/>
        <dbReference type="ChEBI" id="CHEBI:29034"/>
        <dbReference type="EC" id="7.1.1.9"/>
    </reaction>
</comment>
<keyword evidence="17 21" id="KW-0472">Membrane</keyword>
<evidence type="ECO:0000256" key="5">
    <source>
        <dbReference type="ARBA" id="ARBA00012949"/>
    </source>
</evidence>
<evidence type="ECO:0000256" key="7">
    <source>
        <dbReference type="ARBA" id="ARBA00022475"/>
    </source>
</evidence>
<dbReference type="EC" id="7.1.1.9" evidence="5"/>
<dbReference type="PANTHER" id="PTHR10422">
    <property type="entry name" value="CYTOCHROME C OXIDASE SUBUNIT 1"/>
    <property type="match status" value="1"/>
</dbReference>
<keyword evidence="11 19" id="KW-0479">Metal-binding</keyword>
<dbReference type="InterPro" id="IPR036909">
    <property type="entry name" value="Cyt_c-like_dom_sf"/>
</dbReference>
<evidence type="ECO:0000256" key="17">
    <source>
        <dbReference type="ARBA" id="ARBA00023136"/>
    </source>
</evidence>
<dbReference type="Gene3D" id="1.10.760.10">
    <property type="entry name" value="Cytochrome c-like domain"/>
    <property type="match status" value="1"/>
</dbReference>
<feature type="transmembrane region" description="Helical" evidence="21">
    <location>
        <begin position="360"/>
        <end position="382"/>
    </location>
</feature>
<evidence type="ECO:0000256" key="2">
    <source>
        <dbReference type="ARBA" id="ARBA00001973"/>
    </source>
</evidence>
<evidence type="ECO:0000256" key="11">
    <source>
        <dbReference type="ARBA" id="ARBA00022723"/>
    </source>
</evidence>
<evidence type="ECO:0000256" key="10">
    <source>
        <dbReference type="ARBA" id="ARBA00022692"/>
    </source>
</evidence>
<evidence type="ECO:0000256" key="9">
    <source>
        <dbReference type="ARBA" id="ARBA00022660"/>
    </source>
</evidence>
<dbReference type="NCBIfam" id="NF011053">
    <property type="entry name" value="PRK14485.1"/>
    <property type="match status" value="1"/>
</dbReference>
<evidence type="ECO:0000256" key="15">
    <source>
        <dbReference type="ARBA" id="ARBA00023004"/>
    </source>
</evidence>
<feature type="transmembrane region" description="Helical" evidence="21">
    <location>
        <begin position="515"/>
        <end position="536"/>
    </location>
</feature>
<evidence type="ECO:0000256" key="6">
    <source>
        <dbReference type="ARBA" id="ARBA00022448"/>
    </source>
</evidence>
<dbReference type="InterPro" id="IPR009056">
    <property type="entry name" value="Cyt_c-like_dom"/>
</dbReference>
<keyword evidence="25" id="KW-1185">Reference proteome</keyword>
<feature type="transmembrane region" description="Helical" evidence="21">
    <location>
        <begin position="77"/>
        <end position="97"/>
    </location>
</feature>
<reference evidence="24 25" key="1">
    <citation type="submission" date="2022-11" db="EMBL/GenBank/DDBJ databases">
        <title>The characterization of three novel Bacteroidetes species and genomic analysis of their roles in tidal elemental geochemical cycles.</title>
        <authorList>
            <person name="Ma K.-J."/>
        </authorList>
    </citation>
    <scope>NUCLEOTIDE SEQUENCE [LARGE SCALE GENOMIC DNA]</scope>
    <source>
        <strain evidence="24 25">M82</strain>
    </source>
</reference>
<dbReference type="EMBL" id="JAPFQO010000002">
    <property type="protein sequence ID" value="MCX2739338.1"/>
    <property type="molecule type" value="Genomic_DNA"/>
</dbReference>
<dbReference type="InterPro" id="IPR004677">
    <property type="entry name" value="Cyt_c_oxidase_cbb3_su1"/>
</dbReference>
<feature type="transmembrane region" description="Helical" evidence="21">
    <location>
        <begin position="255"/>
        <end position="272"/>
    </location>
</feature>
<protein>
    <recommendedName>
        <fullName evidence="5">cytochrome-c oxidase</fullName>
        <ecNumber evidence="5">7.1.1.9</ecNumber>
    </recommendedName>
</protein>
<evidence type="ECO:0000256" key="21">
    <source>
        <dbReference type="SAM" id="Phobius"/>
    </source>
</evidence>
<dbReference type="Pfam" id="PF00115">
    <property type="entry name" value="COX1"/>
    <property type="match status" value="1"/>
</dbReference>
<comment type="caution">
    <text evidence="24">The sequence shown here is derived from an EMBL/GenBank/DDBJ whole genome shotgun (WGS) entry which is preliminary data.</text>
</comment>
<dbReference type="PROSITE" id="PS50855">
    <property type="entry name" value="COX1"/>
    <property type="match status" value="1"/>
</dbReference>